<gene>
    <name evidence="1" type="ORF">CBR_g51579</name>
</gene>
<evidence type="ECO:0000313" key="2">
    <source>
        <dbReference type="Proteomes" id="UP000265515"/>
    </source>
</evidence>
<accession>A0A388M8Y7</accession>
<proteinExistence type="predicted"/>
<keyword evidence="2" id="KW-1185">Reference proteome</keyword>
<reference evidence="1 2" key="1">
    <citation type="journal article" date="2018" name="Cell">
        <title>The Chara Genome: Secondary Complexity and Implications for Plant Terrestrialization.</title>
        <authorList>
            <person name="Nishiyama T."/>
            <person name="Sakayama H."/>
            <person name="Vries J.D."/>
            <person name="Buschmann H."/>
            <person name="Saint-Marcoux D."/>
            <person name="Ullrich K.K."/>
            <person name="Haas F.B."/>
            <person name="Vanderstraeten L."/>
            <person name="Becker D."/>
            <person name="Lang D."/>
            <person name="Vosolsobe S."/>
            <person name="Rombauts S."/>
            <person name="Wilhelmsson P.K.I."/>
            <person name="Janitza P."/>
            <person name="Kern R."/>
            <person name="Heyl A."/>
            <person name="Rumpler F."/>
            <person name="Villalobos L.I.A.C."/>
            <person name="Clay J.M."/>
            <person name="Skokan R."/>
            <person name="Toyoda A."/>
            <person name="Suzuki Y."/>
            <person name="Kagoshima H."/>
            <person name="Schijlen E."/>
            <person name="Tajeshwar N."/>
            <person name="Catarino B."/>
            <person name="Hetherington A.J."/>
            <person name="Saltykova A."/>
            <person name="Bonnot C."/>
            <person name="Breuninger H."/>
            <person name="Symeonidi A."/>
            <person name="Radhakrishnan G.V."/>
            <person name="Van Nieuwerburgh F."/>
            <person name="Deforce D."/>
            <person name="Chang C."/>
            <person name="Karol K.G."/>
            <person name="Hedrich R."/>
            <person name="Ulvskov P."/>
            <person name="Glockner G."/>
            <person name="Delwiche C.F."/>
            <person name="Petrasek J."/>
            <person name="Van de Peer Y."/>
            <person name="Friml J."/>
            <person name="Beilby M."/>
            <person name="Dolan L."/>
            <person name="Kohara Y."/>
            <person name="Sugano S."/>
            <person name="Fujiyama A."/>
            <person name="Delaux P.-M."/>
            <person name="Quint M."/>
            <person name="TheiBen G."/>
            <person name="Hagemann M."/>
            <person name="Harholt J."/>
            <person name="Dunand C."/>
            <person name="Zachgo S."/>
            <person name="Langdale J."/>
            <person name="Maumus F."/>
            <person name="Straeten D.V.D."/>
            <person name="Gould S.B."/>
            <person name="Rensing S.A."/>
        </authorList>
    </citation>
    <scope>NUCLEOTIDE SEQUENCE [LARGE SCALE GENOMIC DNA]</scope>
    <source>
        <strain evidence="1 2">S276</strain>
    </source>
</reference>
<dbReference type="AlphaFoldDB" id="A0A388M8Y7"/>
<dbReference type="EMBL" id="BFEA01000858">
    <property type="protein sequence ID" value="GBG90975.1"/>
    <property type="molecule type" value="Genomic_DNA"/>
</dbReference>
<dbReference type="Gramene" id="GBG90975">
    <property type="protein sequence ID" value="GBG90975"/>
    <property type="gene ID" value="CBR_g51579"/>
</dbReference>
<dbReference type="STRING" id="69332.A0A388M8Y7"/>
<comment type="caution">
    <text evidence="1">The sequence shown here is derived from an EMBL/GenBank/DDBJ whole genome shotgun (WGS) entry which is preliminary data.</text>
</comment>
<evidence type="ECO:0000313" key="1">
    <source>
        <dbReference type="EMBL" id="GBG90975.1"/>
    </source>
</evidence>
<protein>
    <submittedName>
        <fullName evidence="1">Uncharacterized protein</fullName>
    </submittedName>
</protein>
<sequence length="201" mass="21018">MTLARELSVMAVEGGGVRALRGGMTVLTAAQTPMPAQNGRTLLGGKDTARRDKALREVLLRDLGGRCASVTRAVVCSGEGGEGELEALGYREGRVLQVVVDGLTEVEVVAMVTLRRQRGNSVLLTILERAEAVREVAALLRGTTRTNVERRTMLGSVVRGGGSIASTLGLGGGSGVKTGPHPLMSPGGLVVLRRRCEIIPP</sequence>
<organism evidence="1 2">
    <name type="scientific">Chara braunii</name>
    <name type="common">Braun's stonewort</name>
    <dbReference type="NCBI Taxonomy" id="69332"/>
    <lineage>
        <taxon>Eukaryota</taxon>
        <taxon>Viridiplantae</taxon>
        <taxon>Streptophyta</taxon>
        <taxon>Charophyceae</taxon>
        <taxon>Charales</taxon>
        <taxon>Characeae</taxon>
        <taxon>Chara</taxon>
    </lineage>
</organism>
<dbReference type="Proteomes" id="UP000265515">
    <property type="component" value="Unassembled WGS sequence"/>
</dbReference>
<name>A0A388M8Y7_CHABU</name>